<dbReference type="Gene3D" id="1.10.510.10">
    <property type="entry name" value="Transferase(Phosphotransferase) domain 1"/>
    <property type="match status" value="1"/>
</dbReference>
<dbReference type="InterPro" id="IPR011009">
    <property type="entry name" value="Kinase-like_dom_sf"/>
</dbReference>
<organism evidence="1 2">
    <name type="scientific">Anoxybacter fermentans</name>
    <dbReference type="NCBI Taxonomy" id="1323375"/>
    <lineage>
        <taxon>Bacteria</taxon>
        <taxon>Bacillati</taxon>
        <taxon>Bacillota</taxon>
        <taxon>Clostridia</taxon>
        <taxon>Halanaerobiales</taxon>
        <taxon>Anoxybacter</taxon>
    </lineage>
</organism>
<evidence type="ECO:0000313" key="2">
    <source>
        <dbReference type="Proteomes" id="UP000267250"/>
    </source>
</evidence>
<evidence type="ECO:0000313" key="1">
    <source>
        <dbReference type="EMBL" id="AZR73172.1"/>
    </source>
</evidence>
<protein>
    <recommendedName>
        <fullName evidence="3">Protein kinase domain-containing protein</fullName>
    </recommendedName>
</protein>
<dbReference type="KEGG" id="aft:BBF96_07100"/>
<dbReference type="AlphaFoldDB" id="A0A3S9SYD8"/>
<evidence type="ECO:0008006" key="3">
    <source>
        <dbReference type="Google" id="ProtNLM"/>
    </source>
</evidence>
<gene>
    <name evidence="1" type="ORF">BBF96_07100</name>
</gene>
<sequence length="183" mass="22106">MKLPIKFRSLNLEMIGSGSQGIVYKIDDNRCIKIYKKKKYFKRELKCLQRGQQSPFFPEIFEWGKYYIIREYIKGTPLNQHLKLNPMTLALSKKIIKLLRTFKNLGFRSIDMHPRHIFITHNLEIKIIDPTNMMLHHRTFPRKLFSELEKLGQKKIFLQFVKTFDPEIYHHWKKYINDFTAKS</sequence>
<keyword evidence="2" id="KW-1185">Reference proteome</keyword>
<name>A0A3S9SYD8_9FIRM</name>
<dbReference type="Proteomes" id="UP000267250">
    <property type="component" value="Chromosome"/>
</dbReference>
<accession>A0A3S9SYD8</accession>
<proteinExistence type="predicted"/>
<dbReference type="RefSeq" id="WP_127016506.1">
    <property type="nucleotide sequence ID" value="NZ_CP016379.1"/>
</dbReference>
<dbReference type="SUPFAM" id="SSF56112">
    <property type="entry name" value="Protein kinase-like (PK-like)"/>
    <property type="match status" value="1"/>
</dbReference>
<reference evidence="1 2" key="1">
    <citation type="submission" date="2016-07" db="EMBL/GenBank/DDBJ databases">
        <title>Genome and transcriptome analysis of iron-reducing fermentative bacteria Anoxybacter fermentans.</title>
        <authorList>
            <person name="Zeng X."/>
            <person name="Shao Z."/>
        </authorList>
    </citation>
    <scope>NUCLEOTIDE SEQUENCE [LARGE SCALE GENOMIC DNA]</scope>
    <source>
        <strain evidence="1 2">DY22613</strain>
    </source>
</reference>
<dbReference type="OrthoDB" id="820708at2"/>
<dbReference type="EMBL" id="CP016379">
    <property type="protein sequence ID" value="AZR73172.1"/>
    <property type="molecule type" value="Genomic_DNA"/>
</dbReference>